<dbReference type="HOGENOM" id="CLU_149290_3_0_7"/>
<evidence type="ECO:0000313" key="2">
    <source>
        <dbReference type="Proteomes" id="UP000019140"/>
    </source>
</evidence>
<dbReference type="AlphaFoldDB" id="W4MGG2"/>
<protein>
    <recommendedName>
        <fullName evidence="3">BrnT family toxin</fullName>
    </recommendedName>
</protein>
<evidence type="ECO:0008006" key="3">
    <source>
        <dbReference type="Google" id="ProtNLM"/>
    </source>
</evidence>
<dbReference type="Gene3D" id="3.10.450.530">
    <property type="entry name" value="Ribonuclease toxin, BrnT, of type II toxin-antitoxin system"/>
    <property type="match status" value="1"/>
</dbReference>
<dbReference type="Proteomes" id="UP000019140">
    <property type="component" value="Unassembled WGS sequence"/>
</dbReference>
<organism evidence="1 2">
    <name type="scientific">Candidatus Entotheonella gemina</name>
    <dbReference type="NCBI Taxonomy" id="1429439"/>
    <lineage>
        <taxon>Bacteria</taxon>
        <taxon>Pseudomonadati</taxon>
        <taxon>Nitrospinota/Tectimicrobiota group</taxon>
        <taxon>Candidatus Tectimicrobiota</taxon>
        <taxon>Candidatus Entotheonellia</taxon>
        <taxon>Candidatus Entotheonellales</taxon>
        <taxon>Candidatus Entotheonellaceae</taxon>
        <taxon>Candidatus Entotheonella</taxon>
    </lineage>
</organism>
<dbReference type="EMBL" id="AZHX01000071">
    <property type="protein sequence ID" value="ETX09026.1"/>
    <property type="molecule type" value="Genomic_DNA"/>
</dbReference>
<accession>W4MGG2</accession>
<dbReference type="InterPro" id="IPR007460">
    <property type="entry name" value="BrnT_toxin"/>
</dbReference>
<evidence type="ECO:0000313" key="1">
    <source>
        <dbReference type="EMBL" id="ETX09026.1"/>
    </source>
</evidence>
<sequence>MIIIQTLAFDWDDRNRDKCQKHGLTLDEIDAFFRQDRLYIAPAIKHTEDEQRLLAVGRSPLNGHPMFVVFTLRGDEEARLIRPISARYMHEREARRYGEEESTGIEE</sequence>
<dbReference type="InterPro" id="IPR038573">
    <property type="entry name" value="BrnT_sf"/>
</dbReference>
<reference evidence="1 2" key="1">
    <citation type="journal article" date="2014" name="Nature">
        <title>An environmental bacterial taxon with a large and distinct metabolic repertoire.</title>
        <authorList>
            <person name="Wilson M.C."/>
            <person name="Mori T."/>
            <person name="Ruckert C."/>
            <person name="Uria A.R."/>
            <person name="Helf M.J."/>
            <person name="Takada K."/>
            <person name="Gernert C."/>
            <person name="Steffens U.A."/>
            <person name="Heycke N."/>
            <person name="Schmitt S."/>
            <person name="Rinke C."/>
            <person name="Helfrich E.J."/>
            <person name="Brachmann A.O."/>
            <person name="Gurgui C."/>
            <person name="Wakimoto T."/>
            <person name="Kracht M."/>
            <person name="Crusemann M."/>
            <person name="Hentschel U."/>
            <person name="Abe I."/>
            <person name="Matsunaga S."/>
            <person name="Kalinowski J."/>
            <person name="Takeyama H."/>
            <person name="Piel J."/>
        </authorList>
    </citation>
    <scope>NUCLEOTIDE SEQUENCE [LARGE SCALE GENOMIC DNA]</scope>
    <source>
        <strain evidence="2">TSY2</strain>
    </source>
</reference>
<comment type="caution">
    <text evidence="1">The sequence shown here is derived from an EMBL/GenBank/DDBJ whole genome shotgun (WGS) entry which is preliminary data.</text>
</comment>
<name>W4MGG2_9BACT</name>
<keyword evidence="2" id="KW-1185">Reference proteome</keyword>
<dbReference type="Pfam" id="PF04365">
    <property type="entry name" value="BrnT_toxin"/>
    <property type="match status" value="1"/>
</dbReference>
<proteinExistence type="predicted"/>
<gene>
    <name evidence="1" type="ORF">ETSY2_01905</name>
</gene>